<dbReference type="Gene3D" id="3.30.420.150">
    <property type="entry name" value="Exopolyphosphatase. Domain 2"/>
    <property type="match status" value="1"/>
</dbReference>
<dbReference type="GO" id="GO:0017111">
    <property type="term" value="F:ribonucleoside triphosphate phosphatase activity"/>
    <property type="evidence" value="ECO:0007669"/>
    <property type="project" value="TreeGrafter"/>
</dbReference>
<dbReference type="PROSITE" id="PS01238">
    <property type="entry name" value="GDA1_CD39_NTPASE"/>
    <property type="match status" value="1"/>
</dbReference>
<dbReference type="GO" id="GO:0005794">
    <property type="term" value="C:Golgi apparatus"/>
    <property type="evidence" value="ECO:0007669"/>
    <property type="project" value="TreeGrafter"/>
</dbReference>
<comment type="similarity">
    <text evidence="1 5">Belongs to the GDA1/CD39 NTPase family.</text>
</comment>
<evidence type="ECO:0000256" key="4">
    <source>
        <dbReference type="PIRSR" id="PIRSR600407-2"/>
    </source>
</evidence>
<dbReference type="Gene3D" id="3.30.420.40">
    <property type="match status" value="1"/>
</dbReference>
<evidence type="ECO:0000256" key="2">
    <source>
        <dbReference type="ARBA" id="ARBA00022801"/>
    </source>
</evidence>
<dbReference type="PANTHER" id="PTHR11782">
    <property type="entry name" value="ADENOSINE/GUANOSINE DIPHOSPHATASE"/>
    <property type="match status" value="1"/>
</dbReference>
<dbReference type="GO" id="GO:0005524">
    <property type="term" value="F:ATP binding"/>
    <property type="evidence" value="ECO:0007669"/>
    <property type="project" value="UniProtKB-KW"/>
</dbReference>
<dbReference type="GO" id="GO:0046036">
    <property type="term" value="P:CTP metabolic process"/>
    <property type="evidence" value="ECO:0007669"/>
    <property type="project" value="TreeGrafter"/>
</dbReference>
<dbReference type="EMBL" id="KV454003">
    <property type="protein sequence ID" value="ODQ46942.1"/>
    <property type="molecule type" value="Genomic_DNA"/>
</dbReference>
<dbReference type="InterPro" id="IPR000407">
    <property type="entry name" value="GDA1_CD39_NTPase"/>
</dbReference>
<keyword evidence="7" id="KW-0812">Transmembrane</keyword>
<dbReference type="RefSeq" id="XP_019018055.1">
    <property type="nucleotide sequence ID" value="XM_019164345.1"/>
</dbReference>
<evidence type="ECO:0008006" key="10">
    <source>
        <dbReference type="Google" id="ProtNLM"/>
    </source>
</evidence>
<evidence type="ECO:0000313" key="8">
    <source>
        <dbReference type="EMBL" id="ODQ46942.1"/>
    </source>
</evidence>
<evidence type="ECO:0000256" key="6">
    <source>
        <dbReference type="SAM" id="MobiDB-lite"/>
    </source>
</evidence>
<evidence type="ECO:0000256" key="3">
    <source>
        <dbReference type="PIRSR" id="PIRSR600407-1"/>
    </source>
</evidence>
<evidence type="ECO:0000256" key="7">
    <source>
        <dbReference type="SAM" id="Phobius"/>
    </source>
</evidence>
<keyword evidence="4" id="KW-0067">ATP-binding</keyword>
<dbReference type="GO" id="GO:0006256">
    <property type="term" value="P:UDP catabolic process"/>
    <property type="evidence" value="ECO:0007669"/>
    <property type="project" value="TreeGrafter"/>
</dbReference>
<keyword evidence="2 5" id="KW-0378">Hydrolase</keyword>
<dbReference type="Pfam" id="PF01150">
    <property type="entry name" value="GDA1_CD39"/>
    <property type="match status" value="1"/>
</dbReference>
<dbReference type="AlphaFoldDB" id="A0A1E3NLB7"/>
<dbReference type="OrthoDB" id="6372431at2759"/>
<dbReference type="CDD" id="cd24003">
    <property type="entry name" value="ASKHA_NBD_GDA1_CD39_NTPase"/>
    <property type="match status" value="1"/>
</dbReference>
<feature type="active site" description="Proton acceptor" evidence="3">
    <location>
        <position position="178"/>
    </location>
</feature>
<gene>
    <name evidence="8" type="ORF">PICMEDRAFT_72965</name>
</gene>
<keyword evidence="4" id="KW-0547">Nucleotide-binding</keyword>
<reference evidence="8 9" key="1">
    <citation type="journal article" date="2016" name="Proc. Natl. Acad. Sci. U.S.A.">
        <title>Comparative genomics of biotechnologically important yeasts.</title>
        <authorList>
            <person name="Riley R."/>
            <person name="Haridas S."/>
            <person name="Wolfe K.H."/>
            <person name="Lopes M.R."/>
            <person name="Hittinger C.T."/>
            <person name="Goeker M."/>
            <person name="Salamov A.A."/>
            <person name="Wisecaver J.H."/>
            <person name="Long T.M."/>
            <person name="Calvey C.H."/>
            <person name="Aerts A.L."/>
            <person name="Barry K.W."/>
            <person name="Choi C."/>
            <person name="Clum A."/>
            <person name="Coughlan A.Y."/>
            <person name="Deshpande S."/>
            <person name="Douglass A.P."/>
            <person name="Hanson S.J."/>
            <person name="Klenk H.-P."/>
            <person name="LaButti K.M."/>
            <person name="Lapidus A."/>
            <person name="Lindquist E.A."/>
            <person name="Lipzen A.M."/>
            <person name="Meier-Kolthoff J.P."/>
            <person name="Ohm R.A."/>
            <person name="Otillar R.P."/>
            <person name="Pangilinan J.L."/>
            <person name="Peng Y."/>
            <person name="Rokas A."/>
            <person name="Rosa C.A."/>
            <person name="Scheuner C."/>
            <person name="Sibirny A.A."/>
            <person name="Slot J.C."/>
            <person name="Stielow J.B."/>
            <person name="Sun H."/>
            <person name="Kurtzman C.P."/>
            <person name="Blackwell M."/>
            <person name="Grigoriev I.V."/>
            <person name="Jeffries T.W."/>
        </authorList>
    </citation>
    <scope>NUCLEOTIDE SEQUENCE [LARGE SCALE GENOMIC DNA]</scope>
    <source>
        <strain evidence="8 9">NRRL Y-2026</strain>
    </source>
</reference>
<evidence type="ECO:0000256" key="5">
    <source>
        <dbReference type="RuleBase" id="RU003833"/>
    </source>
</evidence>
<dbReference type="GO" id="GO:0004382">
    <property type="term" value="F:GDP phosphatase activity"/>
    <property type="evidence" value="ECO:0007669"/>
    <property type="project" value="TreeGrafter"/>
</dbReference>
<dbReference type="Proteomes" id="UP000094455">
    <property type="component" value="Unassembled WGS sequence"/>
</dbReference>
<keyword evidence="7" id="KW-1133">Transmembrane helix</keyword>
<organism evidence="8 9">
    <name type="scientific">Pichia membranifaciens NRRL Y-2026</name>
    <dbReference type="NCBI Taxonomy" id="763406"/>
    <lineage>
        <taxon>Eukaryota</taxon>
        <taxon>Fungi</taxon>
        <taxon>Dikarya</taxon>
        <taxon>Ascomycota</taxon>
        <taxon>Saccharomycotina</taxon>
        <taxon>Pichiomycetes</taxon>
        <taxon>Pichiales</taxon>
        <taxon>Pichiaceae</taxon>
        <taxon>Pichia</taxon>
    </lineage>
</organism>
<keyword evidence="7" id="KW-0472">Membrane</keyword>
<dbReference type="PANTHER" id="PTHR11782:SF121">
    <property type="entry name" value="NUCLEOSIDE-DIPHOSPHATASE MIG-23"/>
    <property type="match status" value="1"/>
</dbReference>
<proteinExistence type="inferred from homology"/>
<evidence type="ECO:0000313" key="9">
    <source>
        <dbReference type="Proteomes" id="UP000094455"/>
    </source>
</evidence>
<feature type="region of interest" description="Disordered" evidence="6">
    <location>
        <begin position="752"/>
        <end position="774"/>
    </location>
</feature>
<protein>
    <recommendedName>
        <fullName evidence="10">Golgi apyrase</fullName>
    </recommendedName>
</protein>
<feature type="transmembrane region" description="Helical" evidence="7">
    <location>
        <begin position="634"/>
        <end position="655"/>
    </location>
</feature>
<dbReference type="GeneID" id="30181032"/>
<sequence>MPLLQPRESEQAGSARRTAAPVYDNDELPYNYIVVIDAGSKGSRAYVYAWESAKHHLGKERKAGSEAGAWGLPRLWYEKHWHKRIKPSIESSIIDFGLHNSYLYNYLDHLVAEVYALVPVEQHYRTPVLFHATAGLRALDPDLQSKILDKICGYLADHTDFFFPDCASHANILDGDVEGLYSWITVNYLLNGNRTAQNPASTYGVLELGGGSAQICFQPSAAETEKRSVQLVNLQLDQNYQLFSTSFLGYGLNQFHHDYLLFLIEKSSLAAAAADAAGAAEDGAYKNSGILDPCLPKEYSDTFTFNSHQYILHGSSDFQQCMDNIYSIIGDNDEQCKSLLVPDEDSTTVKVSKCMLNPIMPKFSLDKDNFIAISGYWDAVIQLLDFTNQNKDTVVSNSVVYHPEIFTETTEKICNMDFTSLQHYGGSDNHKRFSTDEITNMCFKSSYITALLHSGYGLPLNSDLDQDPDANKMANHLLINDKINGFKFSWTLGRALLYAADESAREYAKFVNGTDASLPPELRVGYYRNSAPTFFHHGSEQQGVPTRPDFELKDEYPTYTFDLKNQATKAGHAKPPATTTEQAMDYYYDFDNGYDEDEDSNFDNNGGFGDESCDDDDEAEFVYQSSNHSTAMKVFPILTLIMILLYFIPFTRNYMIRLYIKVRRSFSLYSSLGQSPDSFTFNSDVENTIGADGNLRKFHIRGGNKKNTDVQYDNNKSPTNGEDFHLEIPSAKDMRFSSSNDLELQDFKVGDFSLNPEDGTTNEPSTQDDDDRLWDVDNNLRNDVVSDFDFGVSDDEWENDSDGIERAA</sequence>
<dbReference type="GO" id="GO:0045134">
    <property type="term" value="F:UDP phosphatase activity"/>
    <property type="evidence" value="ECO:0007669"/>
    <property type="project" value="TreeGrafter"/>
</dbReference>
<evidence type="ECO:0000256" key="1">
    <source>
        <dbReference type="ARBA" id="ARBA00009283"/>
    </source>
</evidence>
<dbReference type="STRING" id="763406.A0A1E3NLB7"/>
<feature type="binding site" evidence="4">
    <location>
        <begin position="210"/>
        <end position="214"/>
    </location>
    <ligand>
        <name>ATP</name>
        <dbReference type="ChEBI" id="CHEBI:30616"/>
    </ligand>
</feature>
<dbReference type="GO" id="GO:0016020">
    <property type="term" value="C:membrane"/>
    <property type="evidence" value="ECO:0007669"/>
    <property type="project" value="TreeGrafter"/>
</dbReference>
<name>A0A1E3NLB7_9ASCO</name>
<keyword evidence="9" id="KW-1185">Reference proteome</keyword>
<accession>A0A1E3NLB7</accession>